<protein>
    <submittedName>
        <fullName evidence="8">Outer membrane beta-barrel protein</fullName>
    </submittedName>
</protein>
<keyword evidence="4" id="KW-0812">Transmembrane</keyword>
<dbReference type="SUPFAM" id="SSF56935">
    <property type="entry name" value="Porins"/>
    <property type="match status" value="1"/>
</dbReference>
<dbReference type="InterPro" id="IPR005017">
    <property type="entry name" value="OMPP1/FadL/TodX"/>
</dbReference>
<keyword evidence="7" id="KW-0998">Cell outer membrane</keyword>
<dbReference type="Gene3D" id="2.40.160.60">
    <property type="entry name" value="Outer membrane protein transport protein (OMPP1/FadL/TodX)"/>
    <property type="match status" value="1"/>
</dbReference>
<dbReference type="GO" id="GO:0015483">
    <property type="term" value="F:long-chain fatty acid transporting porin activity"/>
    <property type="evidence" value="ECO:0007669"/>
    <property type="project" value="TreeGrafter"/>
</dbReference>
<evidence type="ECO:0000256" key="6">
    <source>
        <dbReference type="ARBA" id="ARBA00023136"/>
    </source>
</evidence>
<evidence type="ECO:0000256" key="5">
    <source>
        <dbReference type="ARBA" id="ARBA00022729"/>
    </source>
</evidence>
<comment type="caution">
    <text evidence="8">The sequence shown here is derived from an EMBL/GenBank/DDBJ whole genome shotgun (WGS) entry which is preliminary data.</text>
</comment>
<keyword evidence="3" id="KW-1134">Transmembrane beta strand</keyword>
<evidence type="ECO:0000256" key="1">
    <source>
        <dbReference type="ARBA" id="ARBA00004571"/>
    </source>
</evidence>
<dbReference type="GO" id="GO:0009279">
    <property type="term" value="C:cell outer membrane"/>
    <property type="evidence" value="ECO:0007669"/>
    <property type="project" value="UniProtKB-SubCell"/>
</dbReference>
<reference evidence="8 9" key="1">
    <citation type="submission" date="2019-08" db="EMBL/GenBank/DDBJ databases">
        <title>Parahaliea maris sp. nov., isolated from the surface seawater.</title>
        <authorList>
            <person name="Liu Y."/>
        </authorList>
    </citation>
    <scope>NUCLEOTIDE SEQUENCE [LARGE SCALE GENOMIC DNA]</scope>
    <source>
        <strain evidence="8 9">HSLHS9</strain>
    </source>
</reference>
<dbReference type="PANTHER" id="PTHR35093:SF8">
    <property type="entry name" value="OUTER MEMBRANE PROTEIN NMB0088-RELATED"/>
    <property type="match status" value="1"/>
</dbReference>
<dbReference type="AlphaFoldDB" id="A0A5C8ZWJ7"/>
<dbReference type="Proteomes" id="UP000321039">
    <property type="component" value="Unassembled WGS sequence"/>
</dbReference>
<gene>
    <name evidence="8" type="ORF">FV139_12620</name>
</gene>
<dbReference type="PANTHER" id="PTHR35093">
    <property type="entry name" value="OUTER MEMBRANE PROTEIN NMB0088-RELATED"/>
    <property type="match status" value="1"/>
</dbReference>
<proteinExistence type="inferred from homology"/>
<organism evidence="8 9">
    <name type="scientific">Parahaliea maris</name>
    <dbReference type="NCBI Taxonomy" id="2716870"/>
    <lineage>
        <taxon>Bacteria</taxon>
        <taxon>Pseudomonadati</taxon>
        <taxon>Pseudomonadota</taxon>
        <taxon>Gammaproteobacteria</taxon>
        <taxon>Cellvibrionales</taxon>
        <taxon>Halieaceae</taxon>
        <taxon>Parahaliea</taxon>
    </lineage>
</organism>
<evidence type="ECO:0000256" key="7">
    <source>
        <dbReference type="ARBA" id="ARBA00023237"/>
    </source>
</evidence>
<comment type="similarity">
    <text evidence="2">Belongs to the OmpP1/FadL family.</text>
</comment>
<dbReference type="EMBL" id="VRZA01000004">
    <property type="protein sequence ID" value="TXS92808.1"/>
    <property type="molecule type" value="Genomic_DNA"/>
</dbReference>
<comment type="subcellular location">
    <subcellularLocation>
        <location evidence="1">Cell outer membrane</location>
        <topology evidence="1">Multi-pass membrane protein</topology>
    </subcellularLocation>
</comment>
<sequence>MDGGLRPAPACASIAPPCLQGDSSAMKRLCAIALATVASLGPWQCLHAGGLWLNEYGDPASGRAAAGAAAGVDDASTMLHNPASTIRLEGNQLLASAALLQPVFEFNQDMTGTPGPGGGNGGDAGVLSPTGGVFYVHDSGSDNWQAGLYFSGLAGLGLDYDDDWVGRYQSIENSLLIATLAPTVAWRFTDRLSLGVGLQYYVATLDLSLRVPNPLPNRPDGRATLDGSDTDFGFTAGALYEWSESTRIGVNYQSELSPDFGGQLELKGLGVAVDTNTELTLAQKVRLGIYHQLSDRLALDISLGWDDWSALDKVFVAVGSTGASLDKNSRDTSHAALGFQYQLNPRWLLTGGVAYDTSPMESRFRTADMPLDRQVRVAVGGELILSESLSVGGYVNYADVGRAHIVAPQFQGDYETTDIYQLGMNARWHF</sequence>
<keyword evidence="9" id="KW-1185">Reference proteome</keyword>
<name>A0A5C8ZWJ7_9GAMM</name>
<evidence type="ECO:0000256" key="3">
    <source>
        <dbReference type="ARBA" id="ARBA00022452"/>
    </source>
</evidence>
<keyword evidence="6" id="KW-0472">Membrane</keyword>
<accession>A0A5C8ZWJ7</accession>
<evidence type="ECO:0000256" key="4">
    <source>
        <dbReference type="ARBA" id="ARBA00022692"/>
    </source>
</evidence>
<evidence type="ECO:0000313" key="9">
    <source>
        <dbReference type="Proteomes" id="UP000321039"/>
    </source>
</evidence>
<evidence type="ECO:0000256" key="2">
    <source>
        <dbReference type="ARBA" id="ARBA00008163"/>
    </source>
</evidence>
<keyword evidence="5" id="KW-0732">Signal</keyword>
<dbReference type="Pfam" id="PF03349">
    <property type="entry name" value="Toluene_X"/>
    <property type="match status" value="1"/>
</dbReference>
<evidence type="ECO:0000313" key="8">
    <source>
        <dbReference type="EMBL" id="TXS92808.1"/>
    </source>
</evidence>